<organism evidence="12 13">
    <name type="scientific">Thermoactinomyces daqus</name>
    <dbReference type="NCBI Taxonomy" id="1329516"/>
    <lineage>
        <taxon>Bacteria</taxon>
        <taxon>Bacillati</taxon>
        <taxon>Bacillota</taxon>
        <taxon>Bacilli</taxon>
        <taxon>Bacillales</taxon>
        <taxon>Thermoactinomycetaceae</taxon>
        <taxon>Thermoactinomyces</taxon>
    </lineage>
</organism>
<reference evidence="12 13" key="1">
    <citation type="submission" date="2020-07" db="EMBL/GenBank/DDBJ databases">
        <authorList>
            <person name="Feng H."/>
        </authorList>
    </citation>
    <scope>NUCLEOTIDE SEQUENCE [LARGE SCALE GENOMIC DNA]</scope>
    <source>
        <strain evidence="13">s-11</strain>
    </source>
</reference>
<dbReference type="OrthoDB" id="9812769at2"/>
<comment type="function">
    <text evidence="1 11">Produces ATP from ADP in the presence of a proton gradient across the membrane. The gamma chain is believed to be important in regulating ATPase activity and the flow of protons through the CF(0) complex.</text>
</comment>
<keyword evidence="4 11" id="KW-0813">Transport</keyword>
<dbReference type="Proteomes" id="UP000530514">
    <property type="component" value="Unassembled WGS sequence"/>
</dbReference>
<dbReference type="Pfam" id="PF00231">
    <property type="entry name" value="ATP-synt"/>
    <property type="match status" value="1"/>
</dbReference>
<dbReference type="PRINTS" id="PR00126">
    <property type="entry name" value="ATPASEGAMMA"/>
</dbReference>
<dbReference type="InterPro" id="IPR023632">
    <property type="entry name" value="ATP_synth_F1_gsu_CS"/>
</dbReference>
<dbReference type="FunFam" id="3.40.1380.10:FF:000002">
    <property type="entry name" value="ATP synthase gamma chain"/>
    <property type="match status" value="1"/>
</dbReference>
<evidence type="ECO:0000256" key="5">
    <source>
        <dbReference type="ARBA" id="ARBA00022475"/>
    </source>
</evidence>
<name>A0A7W1X852_9BACL</name>
<evidence type="ECO:0000256" key="9">
    <source>
        <dbReference type="ARBA" id="ARBA00023196"/>
    </source>
</evidence>
<dbReference type="EMBL" id="JACEIP010000003">
    <property type="protein sequence ID" value="MBA4541836.1"/>
    <property type="molecule type" value="Genomic_DNA"/>
</dbReference>
<dbReference type="HAMAP" id="MF_00815">
    <property type="entry name" value="ATP_synth_gamma_bact"/>
    <property type="match status" value="1"/>
</dbReference>
<dbReference type="InterPro" id="IPR000131">
    <property type="entry name" value="ATP_synth_F1_gsu"/>
</dbReference>
<dbReference type="InterPro" id="IPR035968">
    <property type="entry name" value="ATP_synth_F1_ATPase_gsu"/>
</dbReference>
<dbReference type="GO" id="GO:0042777">
    <property type="term" value="P:proton motive force-driven plasma membrane ATP synthesis"/>
    <property type="evidence" value="ECO:0007669"/>
    <property type="project" value="UniProtKB-UniRule"/>
</dbReference>
<comment type="similarity">
    <text evidence="3 11">Belongs to the ATPase gamma chain family.</text>
</comment>
<dbReference type="GO" id="GO:0005886">
    <property type="term" value="C:plasma membrane"/>
    <property type="evidence" value="ECO:0007669"/>
    <property type="project" value="UniProtKB-SubCell"/>
</dbReference>
<evidence type="ECO:0000256" key="3">
    <source>
        <dbReference type="ARBA" id="ARBA00007681"/>
    </source>
</evidence>
<dbReference type="GO" id="GO:0046933">
    <property type="term" value="F:proton-transporting ATP synthase activity, rotational mechanism"/>
    <property type="evidence" value="ECO:0007669"/>
    <property type="project" value="UniProtKB-UniRule"/>
</dbReference>
<comment type="subunit">
    <text evidence="11">F-type ATPases have 2 components, CF(1) - the catalytic core - and CF(0) - the membrane proton channel. CF(1) has five subunits: alpha(3), beta(3), gamma(1), delta(1), epsilon(1). CF(0) has three main subunits: a, b and c.</text>
</comment>
<keyword evidence="6 11" id="KW-0375">Hydrogen ion transport</keyword>
<evidence type="ECO:0000256" key="2">
    <source>
        <dbReference type="ARBA" id="ARBA00004202"/>
    </source>
</evidence>
<sequence>MGQSMRDIKRRIRSFEKTRQITKAMKMVAASKLRKAQEQAESSRPYAEKMHDVIVNVARGTKGYNHPMLVSRPVRKTGYLVITSDRGLCGGYNSNLLRKLQATLHERHQSQDEYVIFVIGRKGRDFLKRRGLPVIGEVTGLSDSPKFADVHEIAKQAVQFYADEKFDELFILYNEFINPIIQRPVEKRLLPLTGEELRDSEGTAAGATAVYEYEPSPEAVLDVLLPRYAEALIYSALLEGKASEFAAKMNAMSNATDNATELIEKLTLEFNRARQAAITQEIAEIVGGASAQG</sequence>
<evidence type="ECO:0000256" key="8">
    <source>
        <dbReference type="ARBA" id="ARBA00023136"/>
    </source>
</evidence>
<dbReference type="Gene3D" id="3.40.1380.10">
    <property type="match status" value="1"/>
</dbReference>
<gene>
    <name evidence="11" type="primary">atpG</name>
    <name evidence="12" type="ORF">H1164_02820</name>
</gene>
<keyword evidence="5 11" id="KW-1003">Cell membrane</keyword>
<comment type="subcellular location">
    <subcellularLocation>
        <location evidence="2 11">Cell membrane</location>
        <topology evidence="2 11">Peripheral membrane protein</topology>
    </subcellularLocation>
</comment>
<protein>
    <recommendedName>
        <fullName evidence="11">ATP synthase gamma chain</fullName>
    </recommendedName>
    <alternativeName>
        <fullName evidence="11">ATP synthase F1 sector gamma subunit</fullName>
    </alternativeName>
    <alternativeName>
        <fullName evidence="11">F-ATPase gamma subunit</fullName>
    </alternativeName>
</protein>
<accession>A0A7W1X852</accession>
<dbReference type="NCBIfam" id="TIGR01146">
    <property type="entry name" value="ATPsyn_F1gamma"/>
    <property type="match status" value="1"/>
</dbReference>
<evidence type="ECO:0000256" key="1">
    <source>
        <dbReference type="ARBA" id="ARBA00003456"/>
    </source>
</evidence>
<evidence type="ECO:0000256" key="7">
    <source>
        <dbReference type="ARBA" id="ARBA00023065"/>
    </source>
</evidence>
<dbReference type="GO" id="GO:0005524">
    <property type="term" value="F:ATP binding"/>
    <property type="evidence" value="ECO:0007669"/>
    <property type="project" value="UniProtKB-UniRule"/>
</dbReference>
<dbReference type="AlphaFoldDB" id="A0A7W1X852"/>
<comment type="caution">
    <text evidence="12">The sequence shown here is derived from an EMBL/GenBank/DDBJ whole genome shotgun (WGS) entry which is preliminary data.</text>
</comment>
<dbReference type="RefSeq" id="WP_033100397.1">
    <property type="nucleotide sequence ID" value="NZ_JACEIP010000003.1"/>
</dbReference>
<keyword evidence="13" id="KW-1185">Reference proteome</keyword>
<evidence type="ECO:0000256" key="4">
    <source>
        <dbReference type="ARBA" id="ARBA00022448"/>
    </source>
</evidence>
<evidence type="ECO:0000256" key="6">
    <source>
        <dbReference type="ARBA" id="ARBA00022781"/>
    </source>
</evidence>
<evidence type="ECO:0000313" key="13">
    <source>
        <dbReference type="Proteomes" id="UP000530514"/>
    </source>
</evidence>
<keyword evidence="10 11" id="KW-0066">ATP synthesis</keyword>
<keyword evidence="7 11" id="KW-0406">Ion transport</keyword>
<evidence type="ECO:0000256" key="11">
    <source>
        <dbReference type="HAMAP-Rule" id="MF_00815"/>
    </source>
</evidence>
<keyword evidence="8 11" id="KW-0472">Membrane</keyword>
<dbReference type="PANTHER" id="PTHR11693:SF22">
    <property type="entry name" value="ATP SYNTHASE SUBUNIT GAMMA, MITOCHONDRIAL"/>
    <property type="match status" value="1"/>
</dbReference>
<proteinExistence type="inferred from homology"/>
<dbReference type="PROSITE" id="PS00153">
    <property type="entry name" value="ATPASE_GAMMA"/>
    <property type="match status" value="1"/>
</dbReference>
<dbReference type="CDD" id="cd12151">
    <property type="entry name" value="F1-ATPase_gamma"/>
    <property type="match status" value="1"/>
</dbReference>
<dbReference type="Gene3D" id="1.10.287.80">
    <property type="entry name" value="ATP synthase, gamma subunit, helix hairpin domain"/>
    <property type="match status" value="2"/>
</dbReference>
<dbReference type="GO" id="GO:0045259">
    <property type="term" value="C:proton-transporting ATP synthase complex"/>
    <property type="evidence" value="ECO:0007669"/>
    <property type="project" value="UniProtKB-KW"/>
</dbReference>
<dbReference type="SUPFAM" id="SSF52943">
    <property type="entry name" value="ATP synthase (F1-ATPase), gamma subunit"/>
    <property type="match status" value="1"/>
</dbReference>
<evidence type="ECO:0000313" key="12">
    <source>
        <dbReference type="EMBL" id="MBA4541836.1"/>
    </source>
</evidence>
<dbReference type="PANTHER" id="PTHR11693">
    <property type="entry name" value="ATP SYNTHASE GAMMA CHAIN"/>
    <property type="match status" value="1"/>
</dbReference>
<keyword evidence="9 11" id="KW-0139">CF(1)</keyword>
<evidence type="ECO:0000256" key="10">
    <source>
        <dbReference type="ARBA" id="ARBA00023310"/>
    </source>
</evidence>